<dbReference type="Gene3D" id="2.30.110.10">
    <property type="entry name" value="Electron Transport, Fmn-binding Protein, Chain A"/>
    <property type="match status" value="1"/>
</dbReference>
<dbReference type="InterPro" id="IPR004378">
    <property type="entry name" value="F420H2_quin_Rdtase"/>
</dbReference>
<dbReference type="Pfam" id="PF04075">
    <property type="entry name" value="F420H2_quin_red"/>
    <property type="match status" value="1"/>
</dbReference>
<gene>
    <name evidence="3" type="ORF">DFJ75_2755</name>
</gene>
<dbReference type="GO" id="GO:0070967">
    <property type="term" value="F:coenzyme F420 binding"/>
    <property type="evidence" value="ECO:0007669"/>
    <property type="project" value="TreeGrafter"/>
</dbReference>
<dbReference type="RefSeq" id="WP_062797673.1">
    <property type="nucleotide sequence ID" value="NZ_CBCRXS010000002.1"/>
</dbReference>
<dbReference type="InterPro" id="IPR012349">
    <property type="entry name" value="Split_barrel_FMN-bd"/>
</dbReference>
<dbReference type="Proteomes" id="UP000274762">
    <property type="component" value="Unassembled WGS sequence"/>
</dbReference>
<reference evidence="3 4" key="1">
    <citation type="submission" date="2018-10" db="EMBL/GenBank/DDBJ databases">
        <title>Sequencing the genomes of 1000 actinobacteria strains.</title>
        <authorList>
            <person name="Klenk H.-P."/>
        </authorList>
    </citation>
    <scope>NUCLEOTIDE SEQUENCE [LARGE SCALE GENOMIC DNA]</scope>
    <source>
        <strain evidence="3 4">DSM 44343</strain>
    </source>
</reference>
<evidence type="ECO:0000313" key="3">
    <source>
        <dbReference type="EMBL" id="RKR95925.1"/>
    </source>
</evidence>
<dbReference type="SUPFAM" id="SSF50475">
    <property type="entry name" value="FMN-binding split barrel"/>
    <property type="match status" value="1"/>
</dbReference>
<comment type="catalytic activity">
    <reaction evidence="2">
        <text>oxidized coenzyme F420-(gamma-L-Glu)(n) + a quinol + H(+) = reduced coenzyme F420-(gamma-L-Glu)(n) + a quinone</text>
        <dbReference type="Rhea" id="RHEA:39663"/>
        <dbReference type="Rhea" id="RHEA-COMP:12939"/>
        <dbReference type="Rhea" id="RHEA-COMP:14378"/>
        <dbReference type="ChEBI" id="CHEBI:15378"/>
        <dbReference type="ChEBI" id="CHEBI:24646"/>
        <dbReference type="ChEBI" id="CHEBI:132124"/>
        <dbReference type="ChEBI" id="CHEBI:133980"/>
        <dbReference type="ChEBI" id="CHEBI:139511"/>
    </reaction>
</comment>
<comment type="caution">
    <text evidence="3">The sequence shown here is derived from an EMBL/GenBank/DDBJ whole genome shotgun (WGS) entry which is preliminary data.</text>
</comment>
<dbReference type="GO" id="GO:0005886">
    <property type="term" value="C:plasma membrane"/>
    <property type="evidence" value="ECO:0007669"/>
    <property type="project" value="TreeGrafter"/>
</dbReference>
<name>A0A495K516_WILMA</name>
<evidence type="ECO:0000256" key="2">
    <source>
        <dbReference type="ARBA" id="ARBA00049106"/>
    </source>
</evidence>
<organism evidence="3 4">
    <name type="scientific">Williamsia marianensis</name>
    <dbReference type="NCBI Taxonomy" id="85044"/>
    <lineage>
        <taxon>Bacteria</taxon>
        <taxon>Bacillati</taxon>
        <taxon>Actinomycetota</taxon>
        <taxon>Actinomycetes</taxon>
        <taxon>Mycobacteriales</taxon>
        <taxon>Nocardiaceae</taxon>
        <taxon>Williamsia</taxon>
    </lineage>
</organism>
<comment type="similarity">
    <text evidence="1">Belongs to the F420H(2)-dependent quinone reductase family.</text>
</comment>
<dbReference type="GO" id="GO:0016491">
    <property type="term" value="F:oxidoreductase activity"/>
    <property type="evidence" value="ECO:0007669"/>
    <property type="project" value="InterPro"/>
</dbReference>
<dbReference type="EMBL" id="RBKV01000001">
    <property type="protein sequence ID" value="RKR95925.1"/>
    <property type="molecule type" value="Genomic_DNA"/>
</dbReference>
<protein>
    <submittedName>
        <fullName evidence="3">Deazaflavin-dependent oxidoreductase (Nitroreductase family)</fullName>
    </submittedName>
</protein>
<dbReference type="PANTHER" id="PTHR39428">
    <property type="entry name" value="F420H(2)-DEPENDENT QUINONE REDUCTASE RV1261C"/>
    <property type="match status" value="1"/>
</dbReference>
<dbReference type="NCBIfam" id="TIGR00026">
    <property type="entry name" value="hi_GC_TIGR00026"/>
    <property type="match status" value="1"/>
</dbReference>
<evidence type="ECO:0000256" key="1">
    <source>
        <dbReference type="ARBA" id="ARBA00008710"/>
    </source>
</evidence>
<dbReference type="AlphaFoldDB" id="A0A495K516"/>
<dbReference type="PANTHER" id="PTHR39428:SF1">
    <property type="entry name" value="F420H(2)-DEPENDENT QUINONE REDUCTASE RV1261C"/>
    <property type="match status" value="1"/>
</dbReference>
<sequence length="168" mass="18683">MTAPFPDRRWGSSSSPLNRVMFAVAATSPGTWLARRMIPLDRRLLIRSRGRFTIAGPVGAPTMLLTTIGAKSGQHRVSPLLYYREDPDLYVVGSNFGQAHHPAWTANLLANPSASVNIDGTEIAATATLVEGSEKERLYREFEKVARNYAIYRSKTSRDIRMFRLSAT</sequence>
<proteinExistence type="inferred from homology"/>
<accession>A0A495K516</accession>
<evidence type="ECO:0000313" key="4">
    <source>
        <dbReference type="Proteomes" id="UP000274762"/>
    </source>
</evidence>